<feature type="active site" description="For sulfotransferase activity" evidence="16">
    <location>
        <position position="692"/>
    </location>
</feature>
<accession>A0AAV4BC57</accession>
<keyword evidence="8" id="KW-0378">Hydrolase</keyword>
<keyword evidence="14" id="KW-0325">Glycoprotein</keyword>
<comment type="similarity">
    <text evidence="4">Belongs to the sulfotransferase 1 family. NDST subfamily.</text>
</comment>
<organism evidence="22 23">
    <name type="scientific">Plakobranchus ocellatus</name>
    <dbReference type="NCBI Taxonomy" id="259542"/>
    <lineage>
        <taxon>Eukaryota</taxon>
        <taxon>Metazoa</taxon>
        <taxon>Spiralia</taxon>
        <taxon>Lophotrochozoa</taxon>
        <taxon>Mollusca</taxon>
        <taxon>Gastropoda</taxon>
        <taxon>Heterobranchia</taxon>
        <taxon>Euthyneura</taxon>
        <taxon>Panpulmonata</taxon>
        <taxon>Sacoglossa</taxon>
        <taxon>Placobranchoidea</taxon>
        <taxon>Plakobranchidae</taxon>
        <taxon>Plakobranchus</taxon>
    </lineage>
</organism>
<evidence type="ECO:0000256" key="10">
    <source>
        <dbReference type="ARBA" id="ARBA00022989"/>
    </source>
</evidence>
<dbReference type="Pfam" id="PF12062">
    <property type="entry name" value="HSNSD-CE"/>
    <property type="match status" value="1"/>
</dbReference>
<keyword evidence="12" id="KW-0472">Membrane</keyword>
<comment type="subcellular location">
    <subcellularLocation>
        <location evidence="1">Golgi apparatus membrane</location>
        <topology evidence="1">Single-pass type II membrane protein</topology>
    </subcellularLocation>
</comment>
<dbReference type="EC" id="2.8.2.8" evidence="5"/>
<protein>
    <recommendedName>
        <fullName evidence="5">[heparan sulfate]-glucosamine N-sulfotransferase</fullName>
        <ecNumber evidence="5">2.8.2.8</ecNumber>
    </recommendedName>
</protein>
<evidence type="ECO:0000256" key="7">
    <source>
        <dbReference type="ARBA" id="ARBA00022692"/>
    </source>
</evidence>
<dbReference type="InterPro" id="IPR027417">
    <property type="entry name" value="P-loop_NTPase"/>
</dbReference>
<keyword evidence="10" id="KW-1133">Transmembrane helix</keyword>
<sequence>MPRPATMKRWSNTKVASVGILLCLMVVALNRMEKERRAYAGANIVVDHRSLVSKRFEDFEAGGVNAVRQEQQNRSTILQRVFVANAQDKLVTDSAPVAVAGPTGARVFTPPKRNPANERALPSEVLSQYFPLEIYFHKYLPEQSPKSTPVKTVLNLDTKLPLKTALVVLELVKASTKKPMEDFFGAQRIQIEFAEAASIPPLVIKSLQVARYSLIVFANHEVYLGLDKVQKSKIDEYCQAYGVGILSFTDSSKIGEQELSSEYKIKMQHRMKLTGMKLNSEVKDLWRIAKPEKVFKDPLPNDNSEWTVFLCDHPSYQSLAFSTVAPGWKGSVEGINKAEFGLVVAVRDTGLIDGIHRIILGNDPEFFLNFIIAMDGLAFLSHGRLALPMERMVQVDVDDMFVGVSTVRTKPKDAEAMVECNKRIRQYVPNFKLFLGFTGAMFLWGGDDADEGERMMIDYAQEFIWFNHLYRHELLYITPTDRISGAMSKNAVFGKEKNLPVVKEYMILPHHAGVYPVYPEVFDEWEKLGYIKATSTLEYPYRHPQWGRRGFIHRGVMVLPRQTCRLFTKTISFDAYEGGKKAMDESLNGGYMFKIFLTTPIMVFMTHMSNYATGQLAQYEFEGVTKAIATWTNLKMVAPHPIDLANEYFEFYPDEVSPLWSDPARDPNLKELWRVNKTLPVFPKVLIAGPQKTGTTALMTFLLLHPNLVTSKPDPSLYEEVQFFSSNLYDNGIDWYASRFPEKKNDQTVLFEKSANYFSHHRTPQRVKELMPDAKIIIIMNNPSRRAYSWYQHLKAHNDSLVQQYTFYQIITADDQAPETLKIAHKRHLHDGIYAVHLSRWLLHFPKEQLYLVDGEKLIQDPVSVMNDVQKFIGVTPKIDYKTKIQFDTEKGFFCAKTTGCLGSGKGRSYEKMDKASEAYLREFYKHHNEDLKTLLDSIEHPHPLWLQQTENSQAPS</sequence>
<comment type="pathway">
    <text evidence="2">Glycan metabolism; heparin biosynthesis.</text>
</comment>
<evidence type="ECO:0000256" key="6">
    <source>
        <dbReference type="ARBA" id="ARBA00022679"/>
    </source>
</evidence>
<reference evidence="22 23" key="1">
    <citation type="journal article" date="2021" name="Elife">
        <title>Chloroplast acquisition without the gene transfer in kleptoplastic sea slugs, Plakobranchus ocellatus.</title>
        <authorList>
            <person name="Maeda T."/>
            <person name="Takahashi S."/>
            <person name="Yoshida T."/>
            <person name="Shimamura S."/>
            <person name="Takaki Y."/>
            <person name="Nagai Y."/>
            <person name="Toyoda A."/>
            <person name="Suzuki Y."/>
            <person name="Arimoto A."/>
            <person name="Ishii H."/>
            <person name="Satoh N."/>
            <person name="Nishiyama T."/>
            <person name="Hasebe M."/>
            <person name="Maruyama T."/>
            <person name="Minagawa J."/>
            <person name="Obokata J."/>
            <person name="Shigenobu S."/>
        </authorList>
    </citation>
    <scope>NUCLEOTIDE SEQUENCE [LARGE SCALE GENOMIC DNA]</scope>
</reference>
<dbReference type="InterPro" id="IPR021930">
    <property type="entry name" value="Heparan_SO4_deacetylase_dom"/>
</dbReference>
<feature type="disulfide bond" evidence="18">
    <location>
        <begin position="895"/>
        <end position="901"/>
    </location>
</feature>
<gene>
    <name evidence="22" type="ORF">PoB_004293100</name>
</gene>
<evidence type="ECO:0000256" key="11">
    <source>
        <dbReference type="ARBA" id="ARBA00023034"/>
    </source>
</evidence>
<dbReference type="InterPro" id="IPR000863">
    <property type="entry name" value="Sulfotransferase_dom"/>
</dbReference>
<evidence type="ECO:0000256" key="16">
    <source>
        <dbReference type="PIRSR" id="PIRSR637359-1"/>
    </source>
</evidence>
<feature type="domain" description="Sulfotransferase" evidence="19">
    <location>
        <begin position="683"/>
        <end position="901"/>
    </location>
</feature>
<evidence type="ECO:0000256" key="12">
    <source>
        <dbReference type="ARBA" id="ARBA00023136"/>
    </source>
</evidence>
<evidence type="ECO:0000256" key="18">
    <source>
        <dbReference type="PIRSR" id="PIRSR637359-3"/>
    </source>
</evidence>
<keyword evidence="6" id="KW-0808">Transferase</keyword>
<dbReference type="PANTHER" id="PTHR10605:SF56">
    <property type="entry name" value="BIFUNCTIONAL HEPARAN SULFATE N-DEACETYLASE_N-SULFOTRANSFERASE"/>
    <property type="match status" value="1"/>
</dbReference>
<evidence type="ECO:0000256" key="3">
    <source>
        <dbReference type="ARBA" id="ARBA00005093"/>
    </source>
</evidence>
<feature type="domain" description="Heparan sulfate-N-deacetylase N-terminal" evidence="21">
    <location>
        <begin position="185"/>
        <end position="380"/>
    </location>
</feature>
<dbReference type="Proteomes" id="UP000735302">
    <property type="component" value="Unassembled WGS sequence"/>
</dbReference>
<dbReference type="AlphaFoldDB" id="A0AAV4BC57"/>
<dbReference type="GO" id="GO:0000139">
    <property type="term" value="C:Golgi membrane"/>
    <property type="evidence" value="ECO:0007669"/>
    <property type="project" value="UniProtKB-SubCell"/>
</dbReference>
<evidence type="ECO:0000313" key="22">
    <source>
        <dbReference type="EMBL" id="GFO16426.1"/>
    </source>
</evidence>
<dbReference type="Pfam" id="PF25119">
    <property type="entry name" value="HSNSD_N"/>
    <property type="match status" value="1"/>
</dbReference>
<name>A0AAV4BC57_9GAST</name>
<evidence type="ECO:0000256" key="13">
    <source>
        <dbReference type="ARBA" id="ARBA00023157"/>
    </source>
</evidence>
<evidence type="ECO:0000256" key="1">
    <source>
        <dbReference type="ARBA" id="ARBA00004323"/>
    </source>
</evidence>
<dbReference type="GO" id="GO:0016787">
    <property type="term" value="F:hydrolase activity"/>
    <property type="evidence" value="ECO:0007669"/>
    <property type="project" value="UniProtKB-KW"/>
</dbReference>
<keyword evidence="23" id="KW-1185">Reference proteome</keyword>
<dbReference type="InterPro" id="IPR056793">
    <property type="entry name" value="HSNSD_N"/>
</dbReference>
<evidence type="ECO:0000256" key="4">
    <source>
        <dbReference type="ARBA" id="ARBA00010420"/>
    </source>
</evidence>
<evidence type="ECO:0000259" key="20">
    <source>
        <dbReference type="Pfam" id="PF12062"/>
    </source>
</evidence>
<dbReference type="Gene3D" id="3.40.50.300">
    <property type="entry name" value="P-loop containing nucleotide triphosphate hydrolases"/>
    <property type="match status" value="1"/>
</dbReference>
<evidence type="ECO:0000256" key="17">
    <source>
        <dbReference type="PIRSR" id="PIRSR637359-2"/>
    </source>
</evidence>
<evidence type="ECO:0000256" key="14">
    <source>
        <dbReference type="ARBA" id="ARBA00023180"/>
    </source>
</evidence>
<keyword evidence="9" id="KW-0735">Signal-anchor</keyword>
<evidence type="ECO:0000259" key="21">
    <source>
        <dbReference type="Pfam" id="PF25119"/>
    </source>
</evidence>
<dbReference type="PANTHER" id="PTHR10605">
    <property type="entry name" value="HEPARAN SULFATE SULFOTRANSFERASE"/>
    <property type="match status" value="1"/>
</dbReference>
<evidence type="ECO:0000256" key="2">
    <source>
        <dbReference type="ARBA" id="ARBA00004841"/>
    </source>
</evidence>
<feature type="domain" description="Heparan sulphate-N-deacetylase deacetylase" evidence="20">
    <location>
        <begin position="390"/>
        <end position="593"/>
    </location>
</feature>
<evidence type="ECO:0000256" key="9">
    <source>
        <dbReference type="ARBA" id="ARBA00022968"/>
    </source>
</evidence>
<feature type="binding site" evidence="17">
    <location>
        <begin position="906"/>
        <end position="910"/>
    </location>
    <ligand>
        <name>3'-phosphoadenylyl sulfate</name>
        <dbReference type="ChEBI" id="CHEBI:58339"/>
    </ligand>
</feature>
<evidence type="ECO:0000256" key="5">
    <source>
        <dbReference type="ARBA" id="ARBA00012979"/>
    </source>
</evidence>
<dbReference type="InterPro" id="IPR037359">
    <property type="entry name" value="NST/OST"/>
</dbReference>
<keyword evidence="7" id="KW-0812">Transmembrane</keyword>
<keyword evidence="15" id="KW-0511">Multifunctional enzyme</keyword>
<dbReference type="GO" id="GO:0019213">
    <property type="term" value="F:deacetylase activity"/>
    <property type="evidence" value="ECO:0007669"/>
    <property type="project" value="TreeGrafter"/>
</dbReference>
<feature type="binding site" evidence="17">
    <location>
        <position position="789"/>
    </location>
    <ligand>
        <name>3'-phosphoadenylyl sulfate</name>
        <dbReference type="ChEBI" id="CHEBI:58339"/>
    </ligand>
</feature>
<evidence type="ECO:0000313" key="23">
    <source>
        <dbReference type="Proteomes" id="UP000735302"/>
    </source>
</evidence>
<dbReference type="GO" id="GO:0015016">
    <property type="term" value="F:heparan sulfate N-sulfotransferase activity"/>
    <property type="evidence" value="ECO:0007669"/>
    <property type="project" value="UniProtKB-EC"/>
</dbReference>
<comment type="caution">
    <text evidence="22">The sequence shown here is derived from an EMBL/GenBank/DDBJ whole genome shotgun (WGS) entry which is preliminary data.</text>
</comment>
<dbReference type="SUPFAM" id="SSF52540">
    <property type="entry name" value="P-loop containing nucleoside triphosphate hydrolases"/>
    <property type="match status" value="1"/>
</dbReference>
<evidence type="ECO:0000256" key="8">
    <source>
        <dbReference type="ARBA" id="ARBA00022801"/>
    </source>
</evidence>
<proteinExistence type="inferred from homology"/>
<evidence type="ECO:0000256" key="15">
    <source>
        <dbReference type="ARBA" id="ARBA00023268"/>
    </source>
</evidence>
<dbReference type="Pfam" id="PF00685">
    <property type="entry name" value="Sulfotransfer_1"/>
    <property type="match status" value="1"/>
</dbReference>
<evidence type="ECO:0000259" key="19">
    <source>
        <dbReference type="Pfam" id="PF00685"/>
    </source>
</evidence>
<comment type="pathway">
    <text evidence="3">Glycan metabolism; heparan sulfate biosynthesis.</text>
</comment>
<keyword evidence="13 18" id="KW-1015">Disulfide bond</keyword>
<dbReference type="EMBL" id="BLXT01004662">
    <property type="protein sequence ID" value="GFO16426.1"/>
    <property type="molecule type" value="Genomic_DNA"/>
</dbReference>
<keyword evidence="11" id="KW-0333">Golgi apparatus</keyword>